<dbReference type="KEGG" id="gsl:Gasu_38700"/>
<gene>
    <name evidence="2" type="ORF">Gasu_38700</name>
</gene>
<dbReference type="GeneID" id="17087517"/>
<dbReference type="RefSeq" id="XP_005705182.1">
    <property type="nucleotide sequence ID" value="XM_005705125.1"/>
</dbReference>
<dbReference type="EMBL" id="KB454517">
    <property type="protein sequence ID" value="EME28662.1"/>
    <property type="molecule type" value="Genomic_DNA"/>
</dbReference>
<dbReference type="OrthoDB" id="10353827at2759"/>
<dbReference type="Proteomes" id="UP000030680">
    <property type="component" value="Unassembled WGS sequence"/>
</dbReference>
<evidence type="ECO:0000313" key="2">
    <source>
        <dbReference type="EMBL" id="EME28662.1"/>
    </source>
</evidence>
<dbReference type="AlphaFoldDB" id="M2XF84"/>
<feature type="region of interest" description="Disordered" evidence="1">
    <location>
        <begin position="1"/>
        <end position="48"/>
    </location>
</feature>
<proteinExistence type="predicted"/>
<keyword evidence="3" id="KW-1185">Reference proteome</keyword>
<reference evidence="3" key="1">
    <citation type="journal article" date="2013" name="Science">
        <title>Gene transfer from bacteria and archaea facilitated evolution of an extremophilic eukaryote.</title>
        <authorList>
            <person name="Schonknecht G."/>
            <person name="Chen W.H."/>
            <person name="Ternes C.M."/>
            <person name="Barbier G.G."/>
            <person name="Shrestha R.P."/>
            <person name="Stanke M."/>
            <person name="Brautigam A."/>
            <person name="Baker B.J."/>
            <person name="Banfield J.F."/>
            <person name="Garavito R.M."/>
            <person name="Carr K."/>
            <person name="Wilkerson C."/>
            <person name="Rensing S.A."/>
            <person name="Gagneul D."/>
            <person name="Dickenson N.E."/>
            <person name="Oesterhelt C."/>
            <person name="Lercher M.J."/>
            <person name="Weber A.P."/>
        </authorList>
    </citation>
    <scope>NUCLEOTIDE SEQUENCE [LARGE SCALE GENOMIC DNA]</scope>
    <source>
        <strain evidence="3">074W</strain>
    </source>
</reference>
<evidence type="ECO:0000313" key="3">
    <source>
        <dbReference type="Proteomes" id="UP000030680"/>
    </source>
</evidence>
<protein>
    <submittedName>
        <fullName evidence="2">Uncharacterized protein</fullName>
    </submittedName>
</protein>
<evidence type="ECO:0000256" key="1">
    <source>
        <dbReference type="SAM" id="MobiDB-lite"/>
    </source>
</evidence>
<accession>M2XF84</accession>
<name>M2XF84_GALSU</name>
<sequence length="301" mass="33401">MDLSKEVRSGNDLQSQRGSEATLASKADSHETNSTQEPDSSSNRADLESRRSLKCPLYCPKPRRVTPSHKFLFIRYDGGDCIERVPDACCTSKDSSERTCATLSSLSGSWLTFEDGGSTGDLSDVSRRCENAFASGAGDKQEWESLEWSSSPSPVCYGCGNVQKQCEKYSICMSEVGSLSSSFKSHGFLNAEKSKSSLISECTNSSVNIEDCDFSSMTDERNSEMEFLGSPPVRSENPMVRDSWFRLSTKDLTLEPHARSEMLRRSLMGGRRHRYSTHTSSLLYSMDRSYAHFRPSPALSV</sequence>
<feature type="compositionally biased region" description="Polar residues" evidence="1">
    <location>
        <begin position="32"/>
        <end position="44"/>
    </location>
</feature>
<dbReference type="Gramene" id="EME28662">
    <property type="protein sequence ID" value="EME28662"/>
    <property type="gene ID" value="Gasu_38700"/>
</dbReference>
<organism evidence="2 3">
    <name type="scientific">Galdieria sulphuraria</name>
    <name type="common">Red alga</name>
    <dbReference type="NCBI Taxonomy" id="130081"/>
    <lineage>
        <taxon>Eukaryota</taxon>
        <taxon>Rhodophyta</taxon>
        <taxon>Bangiophyceae</taxon>
        <taxon>Galdieriales</taxon>
        <taxon>Galdieriaceae</taxon>
        <taxon>Galdieria</taxon>
    </lineage>
</organism>